<evidence type="ECO:0000256" key="5">
    <source>
        <dbReference type="ARBA" id="ARBA00023157"/>
    </source>
</evidence>
<evidence type="ECO:0000259" key="7">
    <source>
        <dbReference type="PROSITE" id="PS51296"/>
    </source>
</evidence>
<evidence type="ECO:0000256" key="3">
    <source>
        <dbReference type="ARBA" id="ARBA00023004"/>
    </source>
</evidence>
<dbReference type="Gene3D" id="2.102.10.10">
    <property type="entry name" value="Rieske [2Fe-2S] iron-sulphur domain"/>
    <property type="match status" value="1"/>
</dbReference>
<dbReference type="PANTHER" id="PTHR10134">
    <property type="entry name" value="CYTOCHROME B-C1 COMPLEX SUBUNIT RIESKE, MITOCHONDRIAL"/>
    <property type="match status" value="1"/>
</dbReference>
<dbReference type="GO" id="GO:0046872">
    <property type="term" value="F:metal ion binding"/>
    <property type="evidence" value="ECO:0007669"/>
    <property type="project" value="UniProtKB-KW"/>
</dbReference>
<proteinExistence type="predicted"/>
<gene>
    <name evidence="8" type="primary">soxL</name>
</gene>
<protein>
    <submittedName>
        <fullName evidence="8">Putative Rieske protein</fullName>
    </submittedName>
</protein>
<feature type="compositionally biased region" description="Polar residues" evidence="6">
    <location>
        <begin position="305"/>
        <end position="315"/>
    </location>
</feature>
<evidence type="ECO:0000256" key="1">
    <source>
        <dbReference type="ARBA" id="ARBA00022714"/>
    </source>
</evidence>
<keyword evidence="1" id="KW-0001">2Fe-2S</keyword>
<keyword evidence="5" id="KW-1015">Disulfide bond</keyword>
<dbReference type="InterPro" id="IPR017586">
    <property type="entry name" value="Rieske_Fe-S_SoxL2"/>
</dbReference>
<organism evidence="8">
    <name type="scientific">Acidianus ambivalens</name>
    <name type="common">Desulfurolobus ambivalens</name>
    <dbReference type="NCBI Taxonomy" id="2283"/>
    <lineage>
        <taxon>Archaea</taxon>
        <taxon>Thermoproteota</taxon>
        <taxon>Thermoprotei</taxon>
        <taxon>Sulfolobales</taxon>
        <taxon>Sulfolobaceae</taxon>
        <taxon>Acidianus</taxon>
    </lineage>
</organism>
<dbReference type="InterPro" id="IPR017941">
    <property type="entry name" value="Rieske_2Fe-2S"/>
</dbReference>
<evidence type="ECO:0000256" key="6">
    <source>
        <dbReference type="SAM" id="MobiDB-lite"/>
    </source>
</evidence>
<dbReference type="SUPFAM" id="SSF50022">
    <property type="entry name" value="ISP domain"/>
    <property type="match status" value="1"/>
</dbReference>
<keyword evidence="3" id="KW-0408">Iron</keyword>
<dbReference type="PROSITE" id="PS51296">
    <property type="entry name" value="RIESKE"/>
    <property type="match status" value="1"/>
</dbReference>
<name>Q3LCJ1_ACIAM</name>
<dbReference type="CDD" id="cd03475">
    <property type="entry name" value="Rieske_SoxF_SoxL"/>
    <property type="match status" value="1"/>
</dbReference>
<keyword evidence="2" id="KW-0479">Metal-binding</keyword>
<dbReference type="NCBIfam" id="TIGR03171">
    <property type="entry name" value="soxL2"/>
    <property type="match status" value="1"/>
</dbReference>
<evidence type="ECO:0000256" key="4">
    <source>
        <dbReference type="ARBA" id="ARBA00023014"/>
    </source>
</evidence>
<dbReference type="AlphaFoldDB" id="Q3LCJ1"/>
<feature type="region of interest" description="Disordered" evidence="6">
    <location>
        <begin position="295"/>
        <end position="329"/>
    </location>
</feature>
<dbReference type="InterPro" id="IPR014349">
    <property type="entry name" value="Rieske_Fe-S_prot"/>
</dbReference>
<dbReference type="InterPro" id="IPR036922">
    <property type="entry name" value="Rieske_2Fe-2S_sf"/>
</dbReference>
<sequence>MLTIMIKFKLNKDEKPILSPSDFYFINKLLAKMRNPKTKFDSREFVKKGDDYLFNYVDKNLGGIDEGRRRFLKGLVIGIGAAAVVGLIPGLRVLQPPEVAAISGFPKSLLVDSSGSPILASKIPVNSPIITIYEYPLTGEPNFLLNLGDSSGKPVKLSPATVVVPQTGDKYTWPGGVGPYGSIVSYSAICQHLGCQPPYIHFYPPNHVNPAQESAPEPDTLTPQAVAAAQSNHVPAIFHCDCHGSTYDPYHGAAVLTGPTVRPLPAAILEWDSSTDYLYAVGSIGVGVYPTGSNGVPSKDPKSDLGSSFGSSVGTKTVVKETENPFSSS</sequence>
<reference evidence="8" key="1">
    <citation type="submission" date="2005-03" db="EMBL/GenBank/DDBJ databases">
        <title>Purification and properties of a respiratory cytochrome b complex from membranes of teh thermoacidophilic archaeon Acidianus ambivalens.</title>
        <authorList>
            <person name="Bandeiras T.M."/>
            <person name="Kletzin A."/>
            <person name="Teixeira M.S."/>
        </authorList>
    </citation>
    <scope>NUCLEOTIDE SEQUENCE</scope>
    <source>
        <strain evidence="8">Lei10</strain>
    </source>
</reference>
<keyword evidence="4" id="KW-0411">Iron-sulfur</keyword>
<dbReference type="GO" id="GO:0051537">
    <property type="term" value="F:2 iron, 2 sulfur cluster binding"/>
    <property type="evidence" value="ECO:0007669"/>
    <property type="project" value="UniProtKB-KW"/>
</dbReference>
<dbReference type="EMBL" id="AJ889917">
    <property type="protein sequence ID" value="CAI64225.1"/>
    <property type="molecule type" value="Genomic_DNA"/>
</dbReference>
<evidence type="ECO:0000256" key="2">
    <source>
        <dbReference type="ARBA" id="ARBA00022723"/>
    </source>
</evidence>
<accession>Q3LCJ1</accession>
<evidence type="ECO:0000313" key="8">
    <source>
        <dbReference type="EMBL" id="CAI64225.1"/>
    </source>
</evidence>
<feature type="domain" description="Rieske" evidence="7">
    <location>
        <begin position="152"/>
        <end position="278"/>
    </location>
</feature>